<sequence length="41" mass="5069">MFAHKKSFSSALMKYIASYPPFKMSTCSMYHRKLCFWWLKW</sequence>
<organism evidence="1">
    <name type="scientific">Anguilla anguilla</name>
    <name type="common">European freshwater eel</name>
    <name type="synonym">Muraena anguilla</name>
    <dbReference type="NCBI Taxonomy" id="7936"/>
    <lineage>
        <taxon>Eukaryota</taxon>
        <taxon>Metazoa</taxon>
        <taxon>Chordata</taxon>
        <taxon>Craniata</taxon>
        <taxon>Vertebrata</taxon>
        <taxon>Euteleostomi</taxon>
        <taxon>Actinopterygii</taxon>
        <taxon>Neopterygii</taxon>
        <taxon>Teleostei</taxon>
        <taxon>Anguilliformes</taxon>
        <taxon>Anguillidae</taxon>
        <taxon>Anguilla</taxon>
    </lineage>
</organism>
<accession>A0A0E9RMR5</accession>
<dbReference type="AlphaFoldDB" id="A0A0E9RMR5"/>
<reference evidence="1" key="2">
    <citation type="journal article" date="2015" name="Fish Shellfish Immunol.">
        <title>Early steps in the European eel (Anguilla anguilla)-Vibrio vulnificus interaction in the gills: Role of the RtxA13 toxin.</title>
        <authorList>
            <person name="Callol A."/>
            <person name="Pajuelo D."/>
            <person name="Ebbesson L."/>
            <person name="Teles M."/>
            <person name="MacKenzie S."/>
            <person name="Amaro C."/>
        </authorList>
    </citation>
    <scope>NUCLEOTIDE SEQUENCE</scope>
</reference>
<name>A0A0E9RMR5_ANGAN</name>
<protein>
    <submittedName>
        <fullName evidence="1">Uncharacterized protein</fullName>
    </submittedName>
</protein>
<dbReference type="EMBL" id="GBXM01078218">
    <property type="protein sequence ID" value="JAH30359.1"/>
    <property type="molecule type" value="Transcribed_RNA"/>
</dbReference>
<reference evidence="1" key="1">
    <citation type="submission" date="2014-11" db="EMBL/GenBank/DDBJ databases">
        <authorList>
            <person name="Amaro Gonzalez C."/>
        </authorList>
    </citation>
    <scope>NUCLEOTIDE SEQUENCE</scope>
</reference>
<evidence type="ECO:0000313" key="1">
    <source>
        <dbReference type="EMBL" id="JAH30359.1"/>
    </source>
</evidence>
<proteinExistence type="predicted"/>